<dbReference type="GO" id="GO:0003723">
    <property type="term" value="F:RNA binding"/>
    <property type="evidence" value="ECO:0007669"/>
    <property type="project" value="InterPro"/>
</dbReference>
<keyword evidence="1" id="KW-0396">Initiation factor</keyword>
<reference evidence="4" key="1">
    <citation type="submission" date="2023-06" db="EMBL/GenBank/DDBJ databases">
        <authorList>
            <consortium name="Lawrence Berkeley National Laboratory"/>
            <person name="Ahrendt S."/>
            <person name="Sahu N."/>
            <person name="Indic B."/>
            <person name="Wong-Bajracharya J."/>
            <person name="Merenyi Z."/>
            <person name="Ke H.-M."/>
            <person name="Monk M."/>
            <person name="Kocsube S."/>
            <person name="Drula E."/>
            <person name="Lipzen A."/>
            <person name="Balint B."/>
            <person name="Henrissat B."/>
            <person name="Andreopoulos B."/>
            <person name="Martin F.M."/>
            <person name="Harder C.B."/>
            <person name="Rigling D."/>
            <person name="Ford K.L."/>
            <person name="Foster G.D."/>
            <person name="Pangilinan J."/>
            <person name="Papanicolaou A."/>
            <person name="Barry K."/>
            <person name="LaButti K."/>
            <person name="Viragh M."/>
            <person name="Koriabine M."/>
            <person name="Yan M."/>
            <person name="Riley R."/>
            <person name="Champramary S."/>
            <person name="Plett K.L."/>
            <person name="Tsai I.J."/>
            <person name="Slot J."/>
            <person name="Sipos G."/>
            <person name="Plett J."/>
            <person name="Nagy L.G."/>
            <person name="Grigoriev I.V."/>
        </authorList>
    </citation>
    <scope>NUCLEOTIDE SEQUENCE</scope>
    <source>
        <strain evidence="4">FPL87.14</strain>
    </source>
</reference>
<feature type="region of interest" description="Disordered" evidence="2">
    <location>
        <begin position="1"/>
        <end position="23"/>
    </location>
</feature>
<keyword evidence="1" id="KW-0648">Protein biosynthesis</keyword>
<feature type="domain" description="S1-like" evidence="3">
    <location>
        <begin position="196"/>
        <end position="259"/>
    </location>
</feature>
<protein>
    <recommendedName>
        <fullName evidence="3">S1-like domain-containing protein</fullName>
    </recommendedName>
</protein>
<dbReference type="Pfam" id="PF01176">
    <property type="entry name" value="eIF-1a"/>
    <property type="match status" value="1"/>
</dbReference>
<gene>
    <name evidence="4" type="ORF">EV421DRAFT_1732596</name>
</gene>
<evidence type="ECO:0000259" key="3">
    <source>
        <dbReference type="PROSITE" id="PS50832"/>
    </source>
</evidence>
<dbReference type="GO" id="GO:0003743">
    <property type="term" value="F:translation initiation factor activity"/>
    <property type="evidence" value="ECO:0007669"/>
    <property type="project" value="UniProtKB-UniRule"/>
</dbReference>
<dbReference type="SMART" id="SM00652">
    <property type="entry name" value="eIF1a"/>
    <property type="match status" value="1"/>
</dbReference>
<evidence type="ECO:0000256" key="2">
    <source>
        <dbReference type="SAM" id="MobiDB-lite"/>
    </source>
</evidence>
<evidence type="ECO:0000313" key="5">
    <source>
        <dbReference type="Proteomes" id="UP001175226"/>
    </source>
</evidence>
<dbReference type="Proteomes" id="UP001175226">
    <property type="component" value="Unassembled WGS sequence"/>
</dbReference>
<keyword evidence="5" id="KW-1185">Reference proteome</keyword>
<dbReference type="Gene3D" id="2.40.50.140">
    <property type="entry name" value="Nucleic acid-binding proteins"/>
    <property type="match status" value="1"/>
</dbReference>
<name>A0AA39JXL1_9AGAR</name>
<comment type="caution">
    <text evidence="4">The sequence shown here is derived from an EMBL/GenBank/DDBJ whole genome shotgun (WGS) entry which is preliminary data.</text>
</comment>
<dbReference type="InterPro" id="IPR006196">
    <property type="entry name" value="RNA-binding_domain_S1_IF1"/>
</dbReference>
<dbReference type="PROSITE" id="PS50832">
    <property type="entry name" value="S1_IF1_TYPE"/>
    <property type="match status" value="1"/>
</dbReference>
<accession>A0AA39JXL1</accession>
<evidence type="ECO:0000256" key="1">
    <source>
        <dbReference type="PROSITE-ProRule" id="PRU00181"/>
    </source>
</evidence>
<dbReference type="PANTHER" id="PTHR21668">
    <property type="entry name" value="EIF-1A"/>
    <property type="match status" value="1"/>
</dbReference>
<evidence type="ECO:0000313" key="4">
    <source>
        <dbReference type="EMBL" id="KAK0449319.1"/>
    </source>
</evidence>
<dbReference type="EMBL" id="JAUEPT010000008">
    <property type="protein sequence ID" value="KAK0449319.1"/>
    <property type="molecule type" value="Genomic_DNA"/>
</dbReference>
<dbReference type="SUPFAM" id="SSF50249">
    <property type="entry name" value="Nucleic acid-binding proteins"/>
    <property type="match status" value="1"/>
</dbReference>
<dbReference type="InterPro" id="IPR001253">
    <property type="entry name" value="TIF_eIF-1A"/>
</dbReference>
<organism evidence="4 5">
    <name type="scientific">Armillaria borealis</name>
    <dbReference type="NCBI Taxonomy" id="47425"/>
    <lineage>
        <taxon>Eukaryota</taxon>
        <taxon>Fungi</taxon>
        <taxon>Dikarya</taxon>
        <taxon>Basidiomycota</taxon>
        <taxon>Agaricomycotina</taxon>
        <taxon>Agaricomycetes</taxon>
        <taxon>Agaricomycetidae</taxon>
        <taxon>Agaricales</taxon>
        <taxon>Marasmiineae</taxon>
        <taxon>Physalacriaceae</taxon>
        <taxon>Armillaria</taxon>
    </lineage>
</organism>
<sequence>MAEHEAADDLQQQNQTAKKRRVEGRTHNLKILPTWGILILHTLWEGDSSRVEQQARHLIASPSRMILAAPVVVPARCHRDVRHGSGGAEDEPLVERERVAVDRFESMIWRNAPVFTLMHTGRIMAKPLPLRLKEDRIGTRPGLLHLNHHAVHAQDSGSRIRERYTWRSVLVFHIDALQGGKHRRRGKDKNDDDDDDERELVFREDGQEYAQVTEMLGSGRLEAQCFDGEKRLAHIRERWGKIKAYGELPENTKINETDVFGEEDGDCAFEFGDESEVDIDDI</sequence>
<dbReference type="AlphaFoldDB" id="A0AA39JXL1"/>
<proteinExistence type="predicted"/>
<dbReference type="InterPro" id="IPR012340">
    <property type="entry name" value="NA-bd_OB-fold"/>
</dbReference>